<evidence type="ECO:0000313" key="2">
    <source>
        <dbReference type="Proteomes" id="UP000095645"/>
    </source>
</evidence>
<gene>
    <name evidence="1" type="ORF">ERS852476_00563</name>
</gene>
<dbReference type="RefSeq" id="WP_055057429.1">
    <property type="nucleotide sequence ID" value="NZ_CYZP01000004.1"/>
</dbReference>
<reference evidence="1 2" key="1">
    <citation type="submission" date="2015-09" db="EMBL/GenBank/DDBJ databases">
        <authorList>
            <consortium name="Pathogen Informatics"/>
        </authorList>
    </citation>
    <scope>NUCLEOTIDE SEQUENCE [LARGE SCALE GENOMIC DNA]</scope>
    <source>
        <strain evidence="1 2">2789STDY5834861</strain>
    </source>
</reference>
<protein>
    <submittedName>
        <fullName evidence="1">Uncharacterized protein</fullName>
    </submittedName>
</protein>
<dbReference type="AlphaFoldDB" id="A0A173Y800"/>
<organism evidence="1 2">
    <name type="scientific">Blautia obeum</name>
    <dbReference type="NCBI Taxonomy" id="40520"/>
    <lineage>
        <taxon>Bacteria</taxon>
        <taxon>Bacillati</taxon>
        <taxon>Bacillota</taxon>
        <taxon>Clostridia</taxon>
        <taxon>Lachnospirales</taxon>
        <taxon>Lachnospiraceae</taxon>
        <taxon>Blautia</taxon>
    </lineage>
</organism>
<evidence type="ECO:0000313" key="1">
    <source>
        <dbReference type="EMBL" id="CUN60024.1"/>
    </source>
</evidence>
<sequence length="75" mass="8722">MEELYRKYQGKTIKDDYGKNSKEFIDFANDMKKSMKINAAKYGLRLITFETGHYDMCGYFNIIYSKNSPSSIGGR</sequence>
<name>A0A173Y800_9FIRM</name>
<dbReference type="EMBL" id="CYZP01000004">
    <property type="protein sequence ID" value="CUN60024.1"/>
    <property type="molecule type" value="Genomic_DNA"/>
</dbReference>
<dbReference type="Proteomes" id="UP000095645">
    <property type="component" value="Unassembled WGS sequence"/>
</dbReference>
<accession>A0A173Y800</accession>
<proteinExistence type="predicted"/>